<dbReference type="AlphaFoldDB" id="A0A0P6Y313"/>
<dbReference type="RefSeq" id="WP_061912968.1">
    <property type="nucleotide sequence ID" value="NZ_DF967971.1"/>
</dbReference>
<dbReference type="Proteomes" id="UP000050514">
    <property type="component" value="Unassembled WGS sequence"/>
</dbReference>
<evidence type="ECO:0000313" key="4">
    <source>
        <dbReference type="Proteomes" id="UP000050514"/>
    </source>
</evidence>
<dbReference type="Pfam" id="PF09376">
    <property type="entry name" value="NurA"/>
    <property type="match status" value="1"/>
</dbReference>
<protein>
    <recommendedName>
        <fullName evidence="2">NurA domain-containing protein</fullName>
    </recommendedName>
</protein>
<dbReference type="EMBL" id="LGHJ01000001">
    <property type="protein sequence ID" value="KPL79297.1"/>
    <property type="molecule type" value="Genomic_DNA"/>
</dbReference>
<sequence length="389" mass="43784">MPVNYLQIQGQIQAKCQQASQNQQVYQDRLEQAVRLLRQYAADLDDLRDRVNEARQADLSLRCAVPLTERLDTVRDAPVIRELPPLLAADGSQVNPSRHDAVEFAVINTGIFRILPATHLTPSEDAETQLYLLDDLRNPDAPLTEEVVALRRDLNERRLLAERAAREPSQPVITLTDGPLELYREPRNNSQFDHLLSEYLTVLQKTGRQGAVSAGYVDKPGSDLVVRLLELTAEPRQPVQETARRRPLGGVLDRVIFAGLLAPGQRSAVFAIQSSMAERFAVYDPALQPCFFYLNVGNHPARPWMARVEIPRGVAEQTDLVDALHAVLLQQCRQMGSKPYPYALHRAHEIALITRLEKEQIETMIARAMRAMGLAVGEKSPKQYHKDNF</sequence>
<keyword evidence="4" id="KW-1185">Reference proteome</keyword>
<comment type="caution">
    <text evidence="3">The sequence shown here is derived from an EMBL/GenBank/DDBJ whole genome shotgun (WGS) entry which is preliminary data.</text>
</comment>
<name>A0A0P6Y313_9CHLR</name>
<evidence type="ECO:0000259" key="2">
    <source>
        <dbReference type="SMART" id="SM00933"/>
    </source>
</evidence>
<evidence type="ECO:0000313" key="3">
    <source>
        <dbReference type="EMBL" id="KPL79297.1"/>
    </source>
</evidence>
<dbReference type="OrthoDB" id="9799918at2"/>
<reference evidence="3 4" key="1">
    <citation type="submission" date="2015-07" db="EMBL/GenBank/DDBJ databases">
        <title>Draft genome of Bellilinea caldifistulae DSM 17877.</title>
        <authorList>
            <person name="Hemp J."/>
            <person name="Ward L.M."/>
            <person name="Pace L.A."/>
            <person name="Fischer W.W."/>
        </authorList>
    </citation>
    <scope>NUCLEOTIDE SEQUENCE [LARGE SCALE GENOMIC DNA]</scope>
    <source>
        <strain evidence="3 4">GOMI-1</strain>
    </source>
</reference>
<evidence type="ECO:0000256" key="1">
    <source>
        <dbReference type="SAM" id="Coils"/>
    </source>
</evidence>
<gene>
    <name evidence="3" type="ORF">AC812_00275</name>
</gene>
<feature type="domain" description="NurA" evidence="2">
    <location>
        <begin position="84"/>
        <end position="353"/>
    </location>
</feature>
<dbReference type="SMART" id="SM00933">
    <property type="entry name" value="NurA"/>
    <property type="match status" value="1"/>
</dbReference>
<feature type="coiled-coil region" evidence="1">
    <location>
        <begin position="30"/>
        <end position="57"/>
    </location>
</feature>
<dbReference type="STRING" id="360411.AC812_00275"/>
<dbReference type="InterPro" id="IPR018977">
    <property type="entry name" value="NurA_domain"/>
</dbReference>
<accession>A0A0P6Y313</accession>
<proteinExistence type="predicted"/>
<organism evidence="3 4">
    <name type="scientific">Bellilinea caldifistulae</name>
    <dbReference type="NCBI Taxonomy" id="360411"/>
    <lineage>
        <taxon>Bacteria</taxon>
        <taxon>Bacillati</taxon>
        <taxon>Chloroflexota</taxon>
        <taxon>Anaerolineae</taxon>
        <taxon>Anaerolineales</taxon>
        <taxon>Anaerolineaceae</taxon>
        <taxon>Bellilinea</taxon>
    </lineage>
</organism>
<keyword evidence="1" id="KW-0175">Coiled coil</keyword>